<name>A0A6N8U1N3_9STAP</name>
<evidence type="ECO:0000313" key="3">
    <source>
        <dbReference type="Proteomes" id="UP000436284"/>
    </source>
</evidence>
<comment type="caution">
    <text evidence="2">The sequence shown here is derived from an EMBL/GenBank/DDBJ whole genome shotgun (WGS) entry which is preliminary data.</text>
</comment>
<dbReference type="Pfam" id="PF05656">
    <property type="entry name" value="DUF805"/>
    <property type="match status" value="1"/>
</dbReference>
<keyword evidence="1" id="KW-1133">Transmembrane helix</keyword>
<dbReference type="AlphaFoldDB" id="A0A6N8U1N3"/>
<dbReference type="RefSeq" id="WP_160657894.1">
    <property type="nucleotide sequence ID" value="NZ_JBHRWU010000001.1"/>
</dbReference>
<dbReference type="PANTHER" id="PTHR34980:SF2">
    <property type="entry name" value="INNER MEMBRANE PROTEIN YHAH-RELATED"/>
    <property type="match status" value="1"/>
</dbReference>
<keyword evidence="1" id="KW-0812">Transmembrane</keyword>
<protein>
    <submittedName>
        <fullName evidence="2">DUF805 domain-containing protein</fullName>
    </submittedName>
</protein>
<keyword evidence="1" id="KW-0472">Membrane</keyword>
<proteinExistence type="predicted"/>
<dbReference type="OrthoDB" id="9812349at2"/>
<accession>A0A6N8U1N3</accession>
<gene>
    <name evidence="2" type="ORF">GQ671_12660</name>
</gene>
<evidence type="ECO:0000256" key="1">
    <source>
        <dbReference type="SAM" id="Phobius"/>
    </source>
</evidence>
<reference evidence="2 3" key="1">
    <citation type="submission" date="2019-12" db="EMBL/GenBank/DDBJ databases">
        <title>Salinicoccus cyprini sp. nov., isolated from gastro-intestinal tract of mirror carp, Cyprinus carpio var. specularis, collected from Gobind Sagar Reservoir, Himachal Pradesh, India.</title>
        <authorList>
            <person name="Talwar C."/>
            <person name="Singh A.K."/>
            <person name="Lal R."/>
            <person name="Negi R.K."/>
        </authorList>
    </citation>
    <scope>NUCLEOTIDE SEQUENCE [LARGE SCALE GENOMIC DNA]</scope>
    <source>
        <strain evidence="2 3">J-82</strain>
    </source>
</reference>
<dbReference type="PANTHER" id="PTHR34980">
    <property type="entry name" value="INNER MEMBRANE PROTEIN-RELATED-RELATED"/>
    <property type="match status" value="1"/>
</dbReference>
<organism evidence="2 3">
    <name type="scientific">Salinicoccus hispanicus</name>
    <dbReference type="NCBI Taxonomy" id="157225"/>
    <lineage>
        <taxon>Bacteria</taxon>
        <taxon>Bacillati</taxon>
        <taxon>Bacillota</taxon>
        <taxon>Bacilli</taxon>
        <taxon>Bacillales</taxon>
        <taxon>Staphylococcaceae</taxon>
        <taxon>Salinicoccus</taxon>
    </lineage>
</organism>
<evidence type="ECO:0000313" key="2">
    <source>
        <dbReference type="EMBL" id="MXQ52118.1"/>
    </source>
</evidence>
<feature type="transmembrane region" description="Helical" evidence="1">
    <location>
        <begin position="24"/>
        <end position="40"/>
    </location>
</feature>
<dbReference type="EMBL" id="WUUK01000005">
    <property type="protein sequence ID" value="MXQ52118.1"/>
    <property type="molecule type" value="Genomic_DNA"/>
</dbReference>
<keyword evidence="3" id="KW-1185">Reference proteome</keyword>
<sequence length="134" mass="15005">MLNHLTRFFTKSFQFSGRATRQEFWIPNLILTLVALLIGGRKRSERTEGIFTALIMLPSLSITSRRYQDAGISGWYQLPQYLSILLLPFAFMSFIGKGAKTLIVISIAAVNIAGLIFTLLPSRPANKYGPKPLN</sequence>
<dbReference type="InterPro" id="IPR008523">
    <property type="entry name" value="DUF805"/>
</dbReference>
<dbReference type="GO" id="GO:0005886">
    <property type="term" value="C:plasma membrane"/>
    <property type="evidence" value="ECO:0007669"/>
    <property type="project" value="TreeGrafter"/>
</dbReference>
<dbReference type="Proteomes" id="UP000436284">
    <property type="component" value="Unassembled WGS sequence"/>
</dbReference>
<feature type="transmembrane region" description="Helical" evidence="1">
    <location>
        <begin position="102"/>
        <end position="120"/>
    </location>
</feature>
<feature type="transmembrane region" description="Helical" evidence="1">
    <location>
        <begin position="76"/>
        <end position="95"/>
    </location>
</feature>